<evidence type="ECO:0000313" key="2">
    <source>
        <dbReference type="Proteomes" id="UP000535543"/>
    </source>
</evidence>
<dbReference type="Proteomes" id="UP000535543">
    <property type="component" value="Unassembled WGS sequence"/>
</dbReference>
<organism evidence="1 2">
    <name type="scientific">Antrihabitans stalactiti</name>
    <dbReference type="NCBI Taxonomy" id="2584121"/>
    <lineage>
        <taxon>Bacteria</taxon>
        <taxon>Bacillati</taxon>
        <taxon>Actinomycetota</taxon>
        <taxon>Actinomycetes</taxon>
        <taxon>Mycobacteriales</taxon>
        <taxon>Nocardiaceae</taxon>
        <taxon>Antrihabitans</taxon>
    </lineage>
</organism>
<reference evidence="1 2" key="2">
    <citation type="submission" date="2020-06" db="EMBL/GenBank/DDBJ databases">
        <title>Antribacter stalactiti gen. nov., sp. nov., a new member of the family Nacardiaceae isolated from a cave.</title>
        <authorList>
            <person name="Kim I.S."/>
        </authorList>
    </citation>
    <scope>NUCLEOTIDE SEQUENCE [LARGE SCALE GENOMIC DNA]</scope>
    <source>
        <strain evidence="1 2">YC2-7</strain>
    </source>
</reference>
<reference evidence="1 2" key="1">
    <citation type="submission" date="2019-05" db="EMBL/GenBank/DDBJ databases">
        <authorList>
            <person name="Lee S.D."/>
        </authorList>
    </citation>
    <scope>NUCLEOTIDE SEQUENCE [LARGE SCALE GENOMIC DNA]</scope>
    <source>
        <strain evidence="1 2">YC2-7</strain>
    </source>
</reference>
<protein>
    <submittedName>
        <fullName evidence="1">Uncharacterized protein</fullName>
    </submittedName>
</protein>
<accession>A0A848KBV7</accession>
<gene>
    <name evidence="1" type="ORF">FGL95_00885</name>
</gene>
<proteinExistence type="predicted"/>
<sequence length="260" mass="28101">MQSIQDVIDEFTRRQEEALGQQDKVRDAFDSVALRALTASDPALRHAMNAAETMIQQKLDVLLEKIQEAAEGILAPFYFIDRAADWQDVGGRVRAARNEVLDGTGLEGHWEGVAADKYSAAKGKQDRAFGAADKLCDDMHANLLALSDTGQTFYFKCANLIAGWLAPFGAALVDISTGVLAPWGAADAIKQIVLAVPLFTELFTATALVITKQLVFANEIENSIDSPVGLKGNRWPKATTSQYADASVKDGDESDWAVPA</sequence>
<keyword evidence="2" id="KW-1185">Reference proteome</keyword>
<dbReference type="EMBL" id="VCQU01000001">
    <property type="protein sequence ID" value="NMN93590.1"/>
    <property type="molecule type" value="Genomic_DNA"/>
</dbReference>
<name>A0A848KBV7_9NOCA</name>
<dbReference type="AlphaFoldDB" id="A0A848KBV7"/>
<dbReference type="RefSeq" id="WP_169584295.1">
    <property type="nucleotide sequence ID" value="NZ_VCQU01000001.1"/>
</dbReference>
<evidence type="ECO:0000313" key="1">
    <source>
        <dbReference type="EMBL" id="NMN93590.1"/>
    </source>
</evidence>
<comment type="caution">
    <text evidence="1">The sequence shown here is derived from an EMBL/GenBank/DDBJ whole genome shotgun (WGS) entry which is preliminary data.</text>
</comment>